<dbReference type="AlphaFoldDB" id="A0A0N4TK94"/>
<proteinExistence type="predicted"/>
<accession>A0A0N4TK94</accession>
<reference evidence="1 2" key="2">
    <citation type="submission" date="2018-11" db="EMBL/GenBank/DDBJ databases">
        <authorList>
            <consortium name="Pathogen Informatics"/>
        </authorList>
    </citation>
    <scope>NUCLEOTIDE SEQUENCE [LARGE SCALE GENOMIC DNA]</scope>
</reference>
<sequence length="210" mass="24070">MVYGLRLPKLVHCNETLAKASTFIFYNIWKHKREPLEQPPYHINGYTLQITRNQLPSTTTVCYHSPVVSAFWEKCFPKYQCFANTGLFRWRKTICSLILNDPARLRSMCVFSCRIRELDTCILLCQCTVYRSIMGYKKRSTSGAGIDWITVSAASSYIHPVMSEEAEEFPHKSIGRISDVTYLEQPYCSLRGTQQGSARCVLPPGLRIPN</sequence>
<protein>
    <submittedName>
        <fullName evidence="3">cDNA</fullName>
    </submittedName>
</protein>
<evidence type="ECO:0000313" key="3">
    <source>
        <dbReference type="WBParaSite" id="BPAG_0000875001-mRNA-1"/>
    </source>
</evidence>
<dbReference type="Proteomes" id="UP000278627">
    <property type="component" value="Unassembled WGS sequence"/>
</dbReference>
<name>A0A0N4TK94_BRUPA</name>
<keyword evidence="2" id="KW-1185">Reference proteome</keyword>
<evidence type="ECO:0000313" key="2">
    <source>
        <dbReference type="Proteomes" id="UP000278627"/>
    </source>
</evidence>
<reference evidence="3" key="1">
    <citation type="submission" date="2017-02" db="UniProtKB">
        <authorList>
            <consortium name="WormBaseParasite"/>
        </authorList>
    </citation>
    <scope>IDENTIFICATION</scope>
</reference>
<dbReference type="WBParaSite" id="BPAG_0000875001-mRNA-1">
    <property type="protein sequence ID" value="BPAG_0000875001-mRNA-1"/>
    <property type="gene ID" value="BPAG_0000875001"/>
</dbReference>
<evidence type="ECO:0000313" key="1">
    <source>
        <dbReference type="EMBL" id="VDN89898.1"/>
    </source>
</evidence>
<gene>
    <name evidence="1" type="ORF">BPAG_LOCUS8712</name>
</gene>
<dbReference type="EMBL" id="UZAD01013139">
    <property type="protein sequence ID" value="VDN89898.1"/>
    <property type="molecule type" value="Genomic_DNA"/>
</dbReference>
<organism evidence="3">
    <name type="scientific">Brugia pahangi</name>
    <name type="common">Filarial nematode worm</name>
    <dbReference type="NCBI Taxonomy" id="6280"/>
    <lineage>
        <taxon>Eukaryota</taxon>
        <taxon>Metazoa</taxon>
        <taxon>Ecdysozoa</taxon>
        <taxon>Nematoda</taxon>
        <taxon>Chromadorea</taxon>
        <taxon>Rhabditida</taxon>
        <taxon>Spirurina</taxon>
        <taxon>Spiruromorpha</taxon>
        <taxon>Filarioidea</taxon>
        <taxon>Onchocercidae</taxon>
        <taxon>Brugia</taxon>
    </lineage>
</organism>